<evidence type="ECO:0000313" key="2">
    <source>
        <dbReference type="Proteomes" id="UP001497535"/>
    </source>
</evidence>
<proteinExistence type="predicted"/>
<dbReference type="Proteomes" id="UP001497535">
    <property type="component" value="Unassembled WGS sequence"/>
</dbReference>
<keyword evidence="2" id="KW-1185">Reference proteome</keyword>
<sequence length="201" mass="23372">MNQTPKDSPQAIAYKKGDIVWVLYRGKEFYPARVNAYYPKERKISHIWFPLNRKSISAIFKADLSRVRPFKLEDSLPDNASQELEYSYDQAVRILQGTSIEEILEENDRMMEEMGIPVQVNFGNCEESELTLESRLHTVNQSIDWAKFQNLDNLILAYSNELLRLLSGFLAITNFIFEEFFCGQVLQTFILASKILFLNNI</sequence>
<protein>
    <submittedName>
        <fullName evidence="1">Uncharacterized protein</fullName>
    </submittedName>
</protein>
<reference evidence="1" key="1">
    <citation type="submission" date="2023-11" db="EMBL/GenBank/DDBJ databases">
        <authorList>
            <person name="Poullet M."/>
        </authorList>
    </citation>
    <scope>NUCLEOTIDE SEQUENCE</scope>
    <source>
        <strain evidence="1">E1834</strain>
    </source>
</reference>
<accession>A0ACB0YXA8</accession>
<name>A0ACB0YXA8_MELEN</name>
<evidence type="ECO:0000313" key="1">
    <source>
        <dbReference type="EMBL" id="CAK5067465.1"/>
    </source>
</evidence>
<gene>
    <name evidence="1" type="ORF">MENTE1834_LOCUS17847</name>
</gene>
<dbReference type="EMBL" id="CAVMJV010000020">
    <property type="protein sequence ID" value="CAK5067465.1"/>
    <property type="molecule type" value="Genomic_DNA"/>
</dbReference>
<organism evidence="1 2">
    <name type="scientific">Meloidogyne enterolobii</name>
    <name type="common">Root-knot nematode worm</name>
    <name type="synonym">Meloidogyne mayaguensis</name>
    <dbReference type="NCBI Taxonomy" id="390850"/>
    <lineage>
        <taxon>Eukaryota</taxon>
        <taxon>Metazoa</taxon>
        <taxon>Ecdysozoa</taxon>
        <taxon>Nematoda</taxon>
        <taxon>Chromadorea</taxon>
        <taxon>Rhabditida</taxon>
        <taxon>Tylenchina</taxon>
        <taxon>Tylenchomorpha</taxon>
        <taxon>Tylenchoidea</taxon>
        <taxon>Meloidogynidae</taxon>
        <taxon>Meloidogyninae</taxon>
        <taxon>Meloidogyne</taxon>
    </lineage>
</organism>
<comment type="caution">
    <text evidence="1">The sequence shown here is derived from an EMBL/GenBank/DDBJ whole genome shotgun (WGS) entry which is preliminary data.</text>
</comment>